<organism evidence="2">
    <name type="scientific">Populus davidiana</name>
    <dbReference type="NCBI Taxonomy" id="266767"/>
    <lineage>
        <taxon>Eukaryota</taxon>
        <taxon>Viridiplantae</taxon>
        <taxon>Streptophyta</taxon>
        <taxon>Embryophyta</taxon>
        <taxon>Tracheophyta</taxon>
        <taxon>Spermatophyta</taxon>
        <taxon>Magnoliopsida</taxon>
        <taxon>eudicotyledons</taxon>
        <taxon>Gunneridae</taxon>
        <taxon>Pentapetalae</taxon>
        <taxon>rosids</taxon>
        <taxon>fabids</taxon>
        <taxon>Malpighiales</taxon>
        <taxon>Salicaceae</taxon>
        <taxon>Saliceae</taxon>
        <taxon>Populus</taxon>
    </lineage>
</organism>
<feature type="compositionally biased region" description="Basic and acidic residues" evidence="1">
    <location>
        <begin position="142"/>
        <end position="166"/>
    </location>
</feature>
<dbReference type="AlphaFoldDB" id="A0A6M2F160"/>
<feature type="compositionally biased region" description="Basic and acidic residues" evidence="1">
    <location>
        <begin position="81"/>
        <end position="135"/>
    </location>
</feature>
<name>A0A6M2F160_9ROSI</name>
<feature type="compositionally biased region" description="Basic and acidic residues" evidence="1">
    <location>
        <begin position="52"/>
        <end position="73"/>
    </location>
</feature>
<accession>A0A6M2F160</accession>
<feature type="region of interest" description="Disordered" evidence="1">
    <location>
        <begin position="52"/>
        <end position="184"/>
    </location>
</feature>
<reference evidence="2" key="1">
    <citation type="submission" date="2020-03" db="EMBL/GenBank/DDBJ databases">
        <authorList>
            <person name="Zhang R."/>
        </authorList>
    </citation>
    <scope>NUCLEOTIDE SEQUENCE</scope>
</reference>
<evidence type="ECO:0000256" key="1">
    <source>
        <dbReference type="SAM" id="MobiDB-lite"/>
    </source>
</evidence>
<evidence type="ECO:0000313" key="2">
    <source>
        <dbReference type="EMBL" id="NUU91387.1"/>
    </source>
</evidence>
<feature type="region of interest" description="Disordered" evidence="1">
    <location>
        <begin position="1"/>
        <end position="22"/>
    </location>
</feature>
<proteinExistence type="predicted"/>
<feature type="compositionally biased region" description="Basic and acidic residues" evidence="1">
    <location>
        <begin position="234"/>
        <end position="243"/>
    </location>
</feature>
<sequence length="243" mass="26422">MGACATKPEVLKEGETPEPVKEEVVVATGGDVQVEDKAVAVDEEEKKVVFEKDIGDAGGDKVEETEIVDDNKRRSLSNLFKENEKGKEPKESDKAPAEQEKPETSETKKPTEPEVPKEEPSTVKEEPVVVIEPKDVNAPVKVETEKVTSEVKPETSETSETKKPTEPEVPEEESSTVKEEPVVVIEPKDVNAPVKVEAEKVTSEVTPAAAEPKTTETLGEKKPVGTETKTTETVGEKKPEETP</sequence>
<dbReference type="EMBL" id="GILB01011054">
    <property type="protein sequence ID" value="NUU91387.1"/>
    <property type="molecule type" value="Transcribed_RNA"/>
</dbReference>
<feature type="compositionally biased region" description="Low complexity" evidence="1">
    <location>
        <begin position="206"/>
        <end position="217"/>
    </location>
</feature>
<feature type="region of interest" description="Disordered" evidence="1">
    <location>
        <begin position="198"/>
        <end position="243"/>
    </location>
</feature>
<feature type="compositionally biased region" description="Basic and acidic residues" evidence="1">
    <location>
        <begin position="175"/>
        <end position="184"/>
    </location>
</feature>
<feature type="compositionally biased region" description="Basic and acidic residues" evidence="1">
    <location>
        <begin position="9"/>
        <end position="22"/>
    </location>
</feature>
<protein>
    <submittedName>
        <fullName evidence="2">Uncharacterized protein</fullName>
    </submittedName>
</protein>